<evidence type="ECO:0000256" key="1">
    <source>
        <dbReference type="PROSITE-ProRule" id="PRU00278"/>
    </source>
</evidence>
<evidence type="ECO:0000313" key="6">
    <source>
        <dbReference type="Proteomes" id="UP001163981"/>
    </source>
</evidence>
<dbReference type="InterPro" id="IPR027304">
    <property type="entry name" value="Trigger_fact/SurA_dom_sf"/>
</dbReference>
<dbReference type="PROSITE" id="PS50198">
    <property type="entry name" value="PPIC_PPIASE_2"/>
    <property type="match status" value="2"/>
</dbReference>
<dbReference type="InterPro" id="IPR000297">
    <property type="entry name" value="PPIase_PpiC"/>
</dbReference>
<feature type="signal peptide" evidence="3">
    <location>
        <begin position="1"/>
        <end position="29"/>
    </location>
</feature>
<evidence type="ECO:0000259" key="4">
    <source>
        <dbReference type="PROSITE" id="PS50198"/>
    </source>
</evidence>
<dbReference type="RefSeq" id="WP_265164390.1">
    <property type="nucleotide sequence ID" value="NZ_CP069620.1"/>
</dbReference>
<dbReference type="SUPFAM" id="SSF54534">
    <property type="entry name" value="FKBP-like"/>
    <property type="match status" value="2"/>
</dbReference>
<dbReference type="PANTHER" id="PTHR47245:SF2">
    <property type="entry name" value="PEPTIDYL-PROLYL CIS-TRANS ISOMERASE HP_0175-RELATED"/>
    <property type="match status" value="1"/>
</dbReference>
<feature type="domain" description="PpiC" evidence="4">
    <location>
        <begin position="205"/>
        <end position="306"/>
    </location>
</feature>
<keyword evidence="2" id="KW-0175">Coiled coil</keyword>
<gene>
    <name evidence="5" type="ORF">JRG66_03645</name>
</gene>
<name>A0ABY6NSU5_9FLAO</name>
<feature type="coiled-coil region" evidence="2">
    <location>
        <begin position="328"/>
        <end position="355"/>
    </location>
</feature>
<dbReference type="SUPFAM" id="SSF109998">
    <property type="entry name" value="Triger factor/SurA peptide-binding domain-like"/>
    <property type="match status" value="1"/>
</dbReference>
<organism evidence="5 6">
    <name type="scientific">Salinimicrobium tongyeongense</name>
    <dbReference type="NCBI Taxonomy" id="2809707"/>
    <lineage>
        <taxon>Bacteria</taxon>
        <taxon>Pseudomonadati</taxon>
        <taxon>Bacteroidota</taxon>
        <taxon>Flavobacteriia</taxon>
        <taxon>Flavobacteriales</taxon>
        <taxon>Flavobacteriaceae</taxon>
        <taxon>Salinimicrobium</taxon>
    </lineage>
</organism>
<keyword evidence="1 5" id="KW-0413">Isomerase</keyword>
<feature type="chain" id="PRO_5046722420" evidence="3">
    <location>
        <begin position="30"/>
        <end position="482"/>
    </location>
</feature>
<dbReference type="InterPro" id="IPR050245">
    <property type="entry name" value="PrsA_foldase"/>
</dbReference>
<keyword evidence="6" id="KW-1185">Reference proteome</keyword>
<accession>A0ABY6NSU5</accession>
<dbReference type="Pfam" id="PF00639">
    <property type="entry name" value="Rotamase"/>
    <property type="match status" value="2"/>
</dbReference>
<sequence length="482" mass="54865">MLLKMTNLRSIIKSLGVLSLILGSAGLKAQEVIVTDSTAIGIESEIKEKIKDRTGRFKVDGVAAVIGDFVVLESDIDKMYLELQSQGVSTEDVTNCNLAGRLMENKLYAHHAIQDSIIVSDAEINANIDQQLAYMTQQVGSLEKVLEFYKKDNEAEFRAELFEINKQNRLASEMQRKIVDAVEITPEEVRSFFTEIPEDERPVFGDEVEIAQIVVKPEIPQEEKDEIIARLNEMRADVLDNGASFATKAVLYSQDPGSRSSGGKITLTRQDPFVKEFKDAAFSLQEGEVSKPFQTEFGYHILMVDKIRGQQVDVRHILLIPDVTEETKQKAFDEIENVRERLNNDEITFADAAKEVSDEKETRENGGKLINPTTGDTRFELTKIDPLLYEQVVNLEKGEVSNIITDQDNTGRPFYKIITVTNRYKEHKADYAQDFNKIKELALRDKQLEAIEKWQEEKIKETYVKVNGEYRDCEFSSNWLKK</sequence>
<dbReference type="Gene3D" id="1.10.4030.10">
    <property type="entry name" value="Porin chaperone SurA, peptide-binding domain"/>
    <property type="match status" value="1"/>
</dbReference>
<dbReference type="EMBL" id="CP069620">
    <property type="protein sequence ID" value="UZH55979.1"/>
    <property type="molecule type" value="Genomic_DNA"/>
</dbReference>
<dbReference type="InterPro" id="IPR046357">
    <property type="entry name" value="PPIase_dom_sf"/>
</dbReference>
<evidence type="ECO:0000256" key="2">
    <source>
        <dbReference type="SAM" id="Coils"/>
    </source>
</evidence>
<dbReference type="Gene3D" id="3.10.50.40">
    <property type="match status" value="2"/>
</dbReference>
<protein>
    <submittedName>
        <fullName evidence="5">Peptidylprolyl isomerase</fullName>
    </submittedName>
</protein>
<evidence type="ECO:0000256" key="3">
    <source>
        <dbReference type="SAM" id="SignalP"/>
    </source>
</evidence>
<keyword evidence="1" id="KW-0697">Rotamase</keyword>
<proteinExistence type="predicted"/>
<reference evidence="5" key="1">
    <citation type="submission" date="2021-02" db="EMBL/GenBank/DDBJ databases">
        <title>Salinimicrobium sp. nov. isolated from seawater in Tongyeong, Republic of Korea.</title>
        <authorList>
            <person name="Lee S.-J."/>
        </authorList>
    </citation>
    <scope>NUCLEOTIDE SEQUENCE</scope>
    <source>
        <strain evidence="5">HN-2-9-2</strain>
    </source>
</reference>
<keyword evidence="3" id="KW-0732">Signal</keyword>
<feature type="domain" description="PpiC" evidence="4">
    <location>
        <begin position="309"/>
        <end position="404"/>
    </location>
</feature>
<evidence type="ECO:0000313" key="5">
    <source>
        <dbReference type="EMBL" id="UZH55979.1"/>
    </source>
</evidence>
<dbReference type="GO" id="GO:0016853">
    <property type="term" value="F:isomerase activity"/>
    <property type="evidence" value="ECO:0007669"/>
    <property type="project" value="UniProtKB-KW"/>
</dbReference>
<dbReference type="PANTHER" id="PTHR47245">
    <property type="entry name" value="PEPTIDYLPROLYL ISOMERASE"/>
    <property type="match status" value="1"/>
</dbReference>
<dbReference type="Proteomes" id="UP001163981">
    <property type="component" value="Chromosome"/>
</dbReference>